<evidence type="ECO:0000313" key="12">
    <source>
        <dbReference type="Proteomes" id="UP000244193"/>
    </source>
</evidence>
<dbReference type="Pfam" id="PF00893">
    <property type="entry name" value="Multi_Drug_Res"/>
    <property type="match status" value="1"/>
</dbReference>
<reference evidence="11 12" key="1">
    <citation type="submission" date="2018-04" db="EMBL/GenBank/DDBJ databases">
        <title>Genome sequencing of Flavobacterium sp. HYN0048.</title>
        <authorList>
            <person name="Yi H."/>
            <person name="Baek C."/>
        </authorList>
    </citation>
    <scope>NUCLEOTIDE SEQUENCE [LARGE SCALE GENOMIC DNA]</scope>
    <source>
        <strain evidence="11 12">HYN0048</strain>
    </source>
</reference>
<evidence type="ECO:0000256" key="10">
    <source>
        <dbReference type="SAM" id="Phobius"/>
    </source>
</evidence>
<sequence>MAWILLIIGGLFEVGFATCLGKAKETQGIASSLWLGGFFACLSVSMLLLYKASQSLPIGTAYAVWTGIGAVGTVLVGIFLFKEPADFWQVFFITTLIASIIGLKMVSSH</sequence>
<feature type="transmembrane region" description="Helical" evidence="10">
    <location>
        <begin position="33"/>
        <end position="50"/>
    </location>
</feature>
<evidence type="ECO:0000256" key="7">
    <source>
        <dbReference type="ARBA" id="ARBA00038151"/>
    </source>
</evidence>
<keyword evidence="2" id="KW-0813">Transport</keyword>
<evidence type="ECO:0000256" key="4">
    <source>
        <dbReference type="ARBA" id="ARBA00022692"/>
    </source>
</evidence>
<dbReference type="AlphaFoldDB" id="A0A2S0RD14"/>
<evidence type="ECO:0000256" key="5">
    <source>
        <dbReference type="ARBA" id="ARBA00022989"/>
    </source>
</evidence>
<organism evidence="11 12">
    <name type="scientific">Flavobacterium magnum</name>
    <dbReference type="NCBI Taxonomy" id="2162713"/>
    <lineage>
        <taxon>Bacteria</taxon>
        <taxon>Pseudomonadati</taxon>
        <taxon>Bacteroidota</taxon>
        <taxon>Flavobacteriia</taxon>
        <taxon>Flavobacteriales</taxon>
        <taxon>Flavobacteriaceae</taxon>
        <taxon>Flavobacterium</taxon>
    </lineage>
</organism>
<dbReference type="GO" id="GO:1990961">
    <property type="term" value="P:xenobiotic detoxification by transmembrane export across the plasma membrane"/>
    <property type="evidence" value="ECO:0007669"/>
    <property type="project" value="UniProtKB-ARBA"/>
</dbReference>
<dbReference type="InterPro" id="IPR045324">
    <property type="entry name" value="Small_multidrug_res"/>
</dbReference>
<dbReference type="FunFam" id="1.10.3730.20:FF:000001">
    <property type="entry name" value="Quaternary ammonium compound resistance transporter SugE"/>
    <property type="match status" value="1"/>
</dbReference>
<evidence type="ECO:0000256" key="1">
    <source>
        <dbReference type="ARBA" id="ARBA00004651"/>
    </source>
</evidence>
<evidence type="ECO:0000256" key="6">
    <source>
        <dbReference type="ARBA" id="ARBA00023136"/>
    </source>
</evidence>
<keyword evidence="5 10" id="KW-1133">Transmembrane helix</keyword>
<dbReference type="PANTHER" id="PTHR30561:SF0">
    <property type="entry name" value="GUANIDINIUM EXPORTER"/>
    <property type="match status" value="1"/>
</dbReference>
<feature type="transmembrane region" description="Helical" evidence="10">
    <location>
        <begin position="87"/>
        <end position="106"/>
    </location>
</feature>
<evidence type="ECO:0000256" key="8">
    <source>
        <dbReference type="ARBA" id="ARBA00039168"/>
    </source>
</evidence>
<dbReference type="PANTHER" id="PTHR30561">
    <property type="entry name" value="SMR FAMILY PROTON-DEPENDENT DRUG EFFLUX TRANSPORTER SUGE"/>
    <property type="match status" value="1"/>
</dbReference>
<dbReference type="InterPro" id="IPR037185">
    <property type="entry name" value="EmrE-like"/>
</dbReference>
<dbReference type="KEGG" id="fmg:HYN48_02195"/>
<dbReference type="EMBL" id="CP028811">
    <property type="protein sequence ID" value="AWA28991.1"/>
    <property type="molecule type" value="Genomic_DNA"/>
</dbReference>
<keyword evidence="6 10" id="KW-0472">Membrane</keyword>
<dbReference type="OrthoDB" id="21828at2"/>
<dbReference type="Proteomes" id="UP000244193">
    <property type="component" value="Chromosome"/>
</dbReference>
<evidence type="ECO:0000256" key="3">
    <source>
        <dbReference type="ARBA" id="ARBA00022475"/>
    </source>
</evidence>
<keyword evidence="3" id="KW-1003">Cell membrane</keyword>
<keyword evidence="12" id="KW-1185">Reference proteome</keyword>
<dbReference type="SUPFAM" id="SSF103481">
    <property type="entry name" value="Multidrug resistance efflux transporter EmrE"/>
    <property type="match status" value="1"/>
</dbReference>
<name>A0A2S0RD14_9FLAO</name>
<feature type="transmembrane region" description="Helical" evidence="10">
    <location>
        <begin position="62"/>
        <end position="81"/>
    </location>
</feature>
<evidence type="ECO:0000256" key="2">
    <source>
        <dbReference type="ARBA" id="ARBA00022448"/>
    </source>
</evidence>
<dbReference type="InterPro" id="IPR000390">
    <property type="entry name" value="Small_drug/metabolite_transptr"/>
</dbReference>
<dbReference type="GO" id="GO:0005886">
    <property type="term" value="C:plasma membrane"/>
    <property type="evidence" value="ECO:0007669"/>
    <property type="project" value="UniProtKB-SubCell"/>
</dbReference>
<dbReference type="RefSeq" id="WP_108369577.1">
    <property type="nucleotide sequence ID" value="NZ_CP028811.1"/>
</dbReference>
<accession>A0A2S0RD14</accession>
<keyword evidence="4 9" id="KW-0812">Transmembrane</keyword>
<protein>
    <recommendedName>
        <fullName evidence="8">Guanidinium exporter</fullName>
    </recommendedName>
</protein>
<evidence type="ECO:0000313" key="11">
    <source>
        <dbReference type="EMBL" id="AWA28991.1"/>
    </source>
</evidence>
<comment type="similarity">
    <text evidence="7">Belongs to the drug/metabolite transporter (DMT) superfamily. Small multidrug resistance (SMR) (TC 2.A.7.1) family. Gdx/SugE subfamily.</text>
</comment>
<evidence type="ECO:0000256" key="9">
    <source>
        <dbReference type="RuleBase" id="RU003942"/>
    </source>
</evidence>
<comment type="subcellular location">
    <subcellularLocation>
        <location evidence="1 9">Cell membrane</location>
        <topology evidence="1 9">Multi-pass membrane protein</topology>
    </subcellularLocation>
</comment>
<proteinExistence type="inferred from homology"/>
<gene>
    <name evidence="11" type="ORF">HYN48_02195</name>
</gene>
<dbReference type="Gene3D" id="1.10.3730.20">
    <property type="match status" value="1"/>
</dbReference>
<dbReference type="GO" id="GO:0022857">
    <property type="term" value="F:transmembrane transporter activity"/>
    <property type="evidence" value="ECO:0007669"/>
    <property type="project" value="InterPro"/>
</dbReference>